<dbReference type="SUPFAM" id="SSF81321">
    <property type="entry name" value="Family A G protein-coupled receptor-like"/>
    <property type="match status" value="1"/>
</dbReference>
<evidence type="ECO:0000313" key="3">
    <source>
        <dbReference type="Proteomes" id="UP000008549"/>
    </source>
</evidence>
<dbReference type="EMBL" id="HE601256">
    <property type="protein sequence ID" value="CAR98427.1"/>
    <property type="molecule type" value="Genomic_DNA"/>
</dbReference>
<dbReference type="InterPro" id="IPR019428">
    <property type="entry name" value="7TM_GPCR_serpentine_rcpt_Str"/>
</dbReference>
<dbReference type="GeneID" id="68918445"/>
<dbReference type="Proteomes" id="UP000008549">
    <property type="component" value="Unassembled WGS sequence"/>
</dbReference>
<dbReference type="KEGG" id="cbr:CBG_26981"/>
<dbReference type="AlphaFoldDB" id="B6IEU7"/>
<feature type="transmembrane region" description="Helical" evidence="1">
    <location>
        <begin position="204"/>
        <end position="228"/>
    </location>
</feature>
<dbReference type="PANTHER" id="PTHR46000:SF9">
    <property type="entry name" value="SEVEN TM RECEPTOR"/>
    <property type="match status" value="1"/>
</dbReference>
<accession>B6IEU7</accession>
<keyword evidence="1" id="KW-0812">Transmembrane</keyword>
<feature type="transmembrane region" description="Helical" evidence="1">
    <location>
        <begin position="97"/>
        <end position="117"/>
    </location>
</feature>
<evidence type="ECO:0000313" key="4">
    <source>
        <dbReference type="WormBase" id="CBG26981"/>
    </source>
</evidence>
<proteinExistence type="predicted"/>
<dbReference type="eggNOG" id="ENOG502TJC2">
    <property type="taxonomic scope" value="Eukaryota"/>
</dbReference>
<dbReference type="PANTHER" id="PTHR46000">
    <property type="entry name" value="SEVEN TM RECEPTOR-RELATED"/>
    <property type="match status" value="1"/>
</dbReference>
<feature type="transmembrane region" description="Helical" evidence="1">
    <location>
        <begin position="137"/>
        <end position="158"/>
    </location>
</feature>
<dbReference type="CTD" id="68918445"/>
<keyword evidence="1" id="KW-0472">Membrane</keyword>
<reference evidence="2 3" key="1">
    <citation type="journal article" date="2003" name="PLoS Biol.">
        <title>The genome sequence of Caenorhabditis briggsae: a platform for comparative genomics.</title>
        <authorList>
            <person name="Stein L.D."/>
            <person name="Bao Z."/>
            <person name="Blasiar D."/>
            <person name="Blumenthal T."/>
            <person name="Brent M.R."/>
            <person name="Chen N."/>
            <person name="Chinwalla A."/>
            <person name="Clarke L."/>
            <person name="Clee C."/>
            <person name="Coghlan A."/>
            <person name="Coulson A."/>
            <person name="D'Eustachio P."/>
            <person name="Fitch D.H."/>
            <person name="Fulton L.A."/>
            <person name="Fulton R.E."/>
            <person name="Griffiths-Jones S."/>
            <person name="Harris T.W."/>
            <person name="Hillier L.W."/>
            <person name="Kamath R."/>
            <person name="Kuwabara P.E."/>
            <person name="Mardis E.R."/>
            <person name="Marra M.A."/>
            <person name="Miner T.L."/>
            <person name="Minx P."/>
            <person name="Mullikin J.C."/>
            <person name="Plumb R.W."/>
            <person name="Rogers J."/>
            <person name="Schein J.E."/>
            <person name="Sohrmann M."/>
            <person name="Spieth J."/>
            <person name="Stajich J.E."/>
            <person name="Wei C."/>
            <person name="Willey D."/>
            <person name="Wilson R.K."/>
            <person name="Durbin R."/>
            <person name="Waterston R.H."/>
        </authorList>
    </citation>
    <scope>NUCLEOTIDE SEQUENCE [LARGE SCALE GENOMIC DNA]</scope>
    <source>
        <strain evidence="2 3">AF16</strain>
    </source>
</reference>
<dbReference type="RefSeq" id="XP_045098000.1">
    <property type="nucleotide sequence ID" value="XM_045236914.1"/>
</dbReference>
<sequence>MSDNFLFLTSIARTISNLAFLSSSLLGIILIFLTLFGVRKIFETYKYLMIAFTFFGISFTCLDALFHPKLHFYNSGCVFFALSCPFGLSLEIIQAMLAFYASFYCLTISMLTIQFIYRYWALFSIRYLKYFRGWKSVVWVACCLLFGASWWMLVFFLLKMDAIARNYFKDEIMLRYNAIIDEIPAKTSLPFDPNNGNLRKWDALYTLLTTLSTVLQYMIMIYCGWKMYTKMEEKVALLSDSLKNHHRQLFKTLVLQISCPTIFLFSPIMLSIYLPYCQMKISFPADVFFTAYNIYPAMDSTIVFLTITEYRFAAKRWCSKTD</sequence>
<gene>
    <name evidence="2 4" type="ORF">CBG26981</name>
    <name evidence="2" type="ORF">CBG_26981</name>
</gene>
<reference evidence="2 3" key="2">
    <citation type="journal article" date="2011" name="PLoS Genet.">
        <title>Caenorhabditis briggsae recombinant inbred line genotypes reveal inter-strain incompatibility and the evolution of recombination.</title>
        <authorList>
            <person name="Ross J.A."/>
            <person name="Koboldt D.C."/>
            <person name="Staisch J.E."/>
            <person name="Chamberlin H.M."/>
            <person name="Gupta B.P."/>
            <person name="Miller R.D."/>
            <person name="Baird S.E."/>
            <person name="Haag E.S."/>
        </authorList>
    </citation>
    <scope>NUCLEOTIDE SEQUENCE [LARGE SCALE GENOMIC DNA]</scope>
    <source>
        <strain evidence="2 3">AF16</strain>
    </source>
</reference>
<feature type="transmembrane region" description="Helical" evidence="1">
    <location>
        <begin position="248"/>
        <end position="274"/>
    </location>
</feature>
<dbReference type="WormBase" id="CBG26981">
    <property type="protein sequence ID" value="CBP27824"/>
    <property type="gene ID" value="WBGene00088395"/>
</dbReference>
<feature type="transmembrane region" description="Helical" evidence="1">
    <location>
        <begin position="47"/>
        <end position="66"/>
    </location>
</feature>
<keyword evidence="1" id="KW-1133">Transmembrane helix</keyword>
<keyword evidence="3" id="KW-1185">Reference proteome</keyword>
<dbReference type="Pfam" id="PF10326">
    <property type="entry name" value="7TM_GPCR_Str"/>
    <property type="match status" value="1"/>
</dbReference>
<evidence type="ECO:0000256" key="1">
    <source>
        <dbReference type="SAM" id="Phobius"/>
    </source>
</evidence>
<dbReference type="HOGENOM" id="CLU_036335_4_1_1"/>
<protein>
    <submittedName>
        <fullName evidence="2">Protein CBG26981</fullName>
    </submittedName>
</protein>
<dbReference type="InParanoid" id="B6IEU7"/>
<feature type="transmembrane region" description="Helical" evidence="1">
    <location>
        <begin position="15"/>
        <end position="35"/>
    </location>
</feature>
<dbReference type="OMA" id="FACFEAV"/>
<evidence type="ECO:0000313" key="2">
    <source>
        <dbReference type="EMBL" id="CAR98427.1"/>
    </source>
</evidence>
<organism evidence="2 3">
    <name type="scientific">Caenorhabditis briggsae</name>
    <dbReference type="NCBI Taxonomy" id="6238"/>
    <lineage>
        <taxon>Eukaryota</taxon>
        <taxon>Metazoa</taxon>
        <taxon>Ecdysozoa</taxon>
        <taxon>Nematoda</taxon>
        <taxon>Chromadorea</taxon>
        <taxon>Rhabditida</taxon>
        <taxon>Rhabditina</taxon>
        <taxon>Rhabditomorpha</taxon>
        <taxon>Rhabditoidea</taxon>
        <taxon>Rhabditidae</taxon>
        <taxon>Peloderinae</taxon>
        <taxon>Caenorhabditis</taxon>
    </lineage>
</organism>
<name>B6IEU7_CAEBR</name>